<dbReference type="GO" id="GO:0003677">
    <property type="term" value="F:DNA binding"/>
    <property type="evidence" value="ECO:0007669"/>
    <property type="project" value="UniProtKB-KW"/>
</dbReference>
<dbReference type="Proteomes" id="UP000317238">
    <property type="component" value="Unassembled WGS sequence"/>
</dbReference>
<comment type="caution">
    <text evidence="6">The sequence shown here is derived from an EMBL/GenBank/DDBJ whole genome shotgun (WGS) entry which is preliminary data.</text>
</comment>
<gene>
    <name evidence="6" type="primary">crp_1</name>
    <name evidence="6" type="ORF">Pan14r_09090</name>
</gene>
<dbReference type="SUPFAM" id="SSF51206">
    <property type="entry name" value="cAMP-binding domain-like"/>
    <property type="match status" value="1"/>
</dbReference>
<dbReference type="PROSITE" id="PS50042">
    <property type="entry name" value="CNMP_BINDING_3"/>
    <property type="match status" value="1"/>
</dbReference>
<dbReference type="CDD" id="cd00038">
    <property type="entry name" value="CAP_ED"/>
    <property type="match status" value="1"/>
</dbReference>
<keyword evidence="6" id="KW-0675">Receptor</keyword>
<accession>A0A5C5Y5E0</accession>
<dbReference type="Gene3D" id="2.60.120.10">
    <property type="entry name" value="Jelly Rolls"/>
    <property type="match status" value="1"/>
</dbReference>
<organism evidence="6 7">
    <name type="scientific">Crateriforma conspicua</name>
    <dbReference type="NCBI Taxonomy" id="2527996"/>
    <lineage>
        <taxon>Bacteria</taxon>
        <taxon>Pseudomonadati</taxon>
        <taxon>Planctomycetota</taxon>
        <taxon>Planctomycetia</taxon>
        <taxon>Planctomycetales</taxon>
        <taxon>Planctomycetaceae</taxon>
        <taxon>Crateriforma</taxon>
    </lineage>
</organism>
<evidence type="ECO:0000313" key="7">
    <source>
        <dbReference type="Proteomes" id="UP000317238"/>
    </source>
</evidence>
<dbReference type="PANTHER" id="PTHR24567:SF74">
    <property type="entry name" value="HTH-TYPE TRANSCRIPTIONAL REGULATOR ARCR"/>
    <property type="match status" value="1"/>
</dbReference>
<evidence type="ECO:0000256" key="1">
    <source>
        <dbReference type="ARBA" id="ARBA00023015"/>
    </source>
</evidence>
<dbReference type="SMART" id="SM00419">
    <property type="entry name" value="HTH_CRP"/>
    <property type="match status" value="1"/>
</dbReference>
<evidence type="ECO:0000256" key="3">
    <source>
        <dbReference type="ARBA" id="ARBA00023163"/>
    </source>
</evidence>
<keyword evidence="3" id="KW-0804">Transcription</keyword>
<evidence type="ECO:0000256" key="2">
    <source>
        <dbReference type="ARBA" id="ARBA00023125"/>
    </source>
</evidence>
<dbReference type="Gene3D" id="1.10.10.10">
    <property type="entry name" value="Winged helix-like DNA-binding domain superfamily/Winged helix DNA-binding domain"/>
    <property type="match status" value="1"/>
</dbReference>
<dbReference type="GO" id="GO:0003700">
    <property type="term" value="F:DNA-binding transcription factor activity"/>
    <property type="evidence" value="ECO:0007669"/>
    <property type="project" value="TreeGrafter"/>
</dbReference>
<dbReference type="Pfam" id="PF00027">
    <property type="entry name" value="cNMP_binding"/>
    <property type="match status" value="1"/>
</dbReference>
<dbReference type="OrthoDB" id="3176638at2"/>
<evidence type="ECO:0000259" key="5">
    <source>
        <dbReference type="PROSITE" id="PS51063"/>
    </source>
</evidence>
<reference evidence="6 7" key="1">
    <citation type="submission" date="2019-02" db="EMBL/GenBank/DDBJ databases">
        <title>Deep-cultivation of Planctomycetes and their phenomic and genomic characterization uncovers novel biology.</title>
        <authorList>
            <person name="Wiegand S."/>
            <person name="Jogler M."/>
            <person name="Boedeker C."/>
            <person name="Pinto D."/>
            <person name="Vollmers J."/>
            <person name="Rivas-Marin E."/>
            <person name="Kohn T."/>
            <person name="Peeters S.H."/>
            <person name="Heuer A."/>
            <person name="Rast P."/>
            <person name="Oberbeckmann S."/>
            <person name="Bunk B."/>
            <person name="Jeske O."/>
            <person name="Meyerdierks A."/>
            <person name="Storesund J.E."/>
            <person name="Kallscheuer N."/>
            <person name="Luecker S."/>
            <person name="Lage O.M."/>
            <person name="Pohl T."/>
            <person name="Merkel B.J."/>
            <person name="Hornburger P."/>
            <person name="Mueller R.-W."/>
            <person name="Bruemmer F."/>
            <person name="Labrenz M."/>
            <person name="Spormann A.M."/>
            <person name="Op Den Camp H."/>
            <person name="Overmann J."/>
            <person name="Amann R."/>
            <person name="Jetten M.S.M."/>
            <person name="Mascher T."/>
            <person name="Medema M.H."/>
            <person name="Devos D.P."/>
            <person name="Kaster A.-K."/>
            <person name="Ovreas L."/>
            <person name="Rohde M."/>
            <person name="Galperin M.Y."/>
            <person name="Jogler C."/>
        </authorList>
    </citation>
    <scope>NUCLEOTIDE SEQUENCE [LARGE SCALE GENOMIC DNA]</scope>
    <source>
        <strain evidence="6 7">Pan14r</strain>
    </source>
</reference>
<evidence type="ECO:0000313" key="6">
    <source>
        <dbReference type="EMBL" id="TWT68662.1"/>
    </source>
</evidence>
<keyword evidence="2" id="KW-0238">DNA-binding</keyword>
<dbReference type="RefSeq" id="WP_145295709.1">
    <property type="nucleotide sequence ID" value="NZ_CP036319.1"/>
</dbReference>
<dbReference type="InterPro" id="IPR036388">
    <property type="entry name" value="WH-like_DNA-bd_sf"/>
</dbReference>
<dbReference type="InterPro" id="IPR000595">
    <property type="entry name" value="cNMP-bd_dom"/>
</dbReference>
<dbReference type="PANTHER" id="PTHR24567">
    <property type="entry name" value="CRP FAMILY TRANSCRIPTIONAL REGULATORY PROTEIN"/>
    <property type="match status" value="1"/>
</dbReference>
<proteinExistence type="predicted"/>
<feature type="domain" description="HTH crp-type" evidence="5">
    <location>
        <begin position="162"/>
        <end position="229"/>
    </location>
</feature>
<dbReference type="GO" id="GO:0005829">
    <property type="term" value="C:cytosol"/>
    <property type="evidence" value="ECO:0007669"/>
    <property type="project" value="TreeGrafter"/>
</dbReference>
<dbReference type="AlphaFoldDB" id="A0A5C5Y5E0"/>
<dbReference type="Pfam" id="PF13545">
    <property type="entry name" value="HTH_Crp_2"/>
    <property type="match status" value="1"/>
</dbReference>
<dbReference type="InterPro" id="IPR050397">
    <property type="entry name" value="Env_Response_Regulators"/>
</dbReference>
<dbReference type="InterPro" id="IPR018490">
    <property type="entry name" value="cNMP-bd_dom_sf"/>
</dbReference>
<dbReference type="InterPro" id="IPR012318">
    <property type="entry name" value="HTH_CRP"/>
</dbReference>
<dbReference type="EMBL" id="SJPL01000001">
    <property type="protein sequence ID" value="TWT68662.1"/>
    <property type="molecule type" value="Genomic_DNA"/>
</dbReference>
<evidence type="ECO:0000259" key="4">
    <source>
        <dbReference type="PROSITE" id="PS50042"/>
    </source>
</evidence>
<sequence length="229" mass="25002">MSEQKPSSESDRIANDQPLERVILGCPLFAGLGPANIRSLALAARIQDFAAGELIFRQGEQCAGVYIVETGVVRVYCRGGGGQEHVLHLCGPGQSFAEVAVFADFDLPANAASVEATRCLFIPAEIIQDQIATNHDFCRQMLASMAFWTRHFTDLLSDIVLRDASDRILSYLQSLPRDATGIVDLPGPKKHIANHLDLTSETFSRTLRSLADRGHIEITSGRGIRIINT</sequence>
<dbReference type="InterPro" id="IPR014710">
    <property type="entry name" value="RmlC-like_jellyroll"/>
</dbReference>
<keyword evidence="7" id="KW-1185">Reference proteome</keyword>
<keyword evidence="1" id="KW-0805">Transcription regulation</keyword>
<dbReference type="InterPro" id="IPR036390">
    <property type="entry name" value="WH_DNA-bd_sf"/>
</dbReference>
<dbReference type="SMART" id="SM00100">
    <property type="entry name" value="cNMP"/>
    <property type="match status" value="1"/>
</dbReference>
<dbReference type="PROSITE" id="PS51063">
    <property type="entry name" value="HTH_CRP_2"/>
    <property type="match status" value="1"/>
</dbReference>
<feature type="domain" description="Cyclic nucleotide-binding" evidence="4">
    <location>
        <begin position="28"/>
        <end position="117"/>
    </location>
</feature>
<dbReference type="SUPFAM" id="SSF46785">
    <property type="entry name" value="Winged helix' DNA-binding domain"/>
    <property type="match status" value="1"/>
</dbReference>
<name>A0A5C5Y5E0_9PLAN</name>
<protein>
    <submittedName>
        <fullName evidence="6">cAMP receptor protein</fullName>
    </submittedName>
</protein>